<evidence type="ECO:0000313" key="2">
    <source>
        <dbReference type="EMBL" id="ANL89178.1"/>
    </source>
</evidence>
<reference evidence="2 3" key="1">
    <citation type="submission" date="2015-11" db="EMBL/GenBank/DDBJ databases">
        <title>The limits of bacterial species coexistence and the symbiotic plasmid transference in sympatric Rhizobium populations.</title>
        <authorList>
            <person name="Perez-Carrascal O.M."/>
            <person name="VanInsberghe D."/>
            <person name="Juarez S."/>
            <person name="Polz M.F."/>
            <person name="Vinuesa P."/>
            <person name="Gonzalez V."/>
        </authorList>
    </citation>
    <scope>NUCLEOTIDE SEQUENCE [LARGE SCALE GENOMIC DNA]</scope>
    <source>
        <strain evidence="2 3">N771</strain>
        <plasmid evidence="2 3">pRphaN771e</plasmid>
    </source>
</reference>
<evidence type="ECO:0000259" key="1">
    <source>
        <dbReference type="Pfam" id="PF01434"/>
    </source>
</evidence>
<dbReference type="EMBL" id="CP013573">
    <property type="protein sequence ID" value="ANL89178.1"/>
    <property type="molecule type" value="Genomic_DNA"/>
</dbReference>
<name>A0ABM6CLF4_9HYPH</name>
<keyword evidence="2" id="KW-0614">Plasmid</keyword>
<evidence type="ECO:0000313" key="3">
    <source>
        <dbReference type="Proteomes" id="UP000078551"/>
    </source>
</evidence>
<dbReference type="Pfam" id="PF01434">
    <property type="entry name" value="Peptidase_M41"/>
    <property type="match status" value="1"/>
</dbReference>
<dbReference type="Gene3D" id="1.20.58.760">
    <property type="entry name" value="Peptidase M41"/>
    <property type="match status" value="1"/>
</dbReference>
<proteinExistence type="predicted"/>
<dbReference type="Proteomes" id="UP000078551">
    <property type="component" value="Plasmid pRphaN771e"/>
</dbReference>
<organism evidence="2 3">
    <name type="scientific">Rhizobium phaseoli</name>
    <dbReference type="NCBI Taxonomy" id="396"/>
    <lineage>
        <taxon>Bacteria</taxon>
        <taxon>Pseudomonadati</taxon>
        <taxon>Pseudomonadota</taxon>
        <taxon>Alphaproteobacteria</taxon>
        <taxon>Hyphomicrobiales</taxon>
        <taxon>Rhizobiaceae</taxon>
        <taxon>Rhizobium/Agrobacterium group</taxon>
        <taxon>Rhizobium</taxon>
    </lineage>
</organism>
<accession>A0ABM6CLF4</accession>
<feature type="domain" description="Peptidase M41" evidence="1">
    <location>
        <begin position="1"/>
        <end position="101"/>
    </location>
</feature>
<sequence length="110" mass="12012">MLGGIAAEEVVFGGRSIGAGGVEGSDLDQATRLAYRLVGSYGLGKWLRYQVAASRVDESFLPTPELRAEVDGILAREYRATKELLTKEKARVMRLSAELVVDRQLVIDKS</sequence>
<dbReference type="InterPro" id="IPR037219">
    <property type="entry name" value="Peptidase_M41-like"/>
</dbReference>
<protein>
    <submittedName>
        <fullName evidence="2">ATP-dependent peptidase M41 family protein</fullName>
    </submittedName>
</protein>
<keyword evidence="3" id="KW-1185">Reference proteome</keyword>
<geneLocation type="plasmid" evidence="2 3">
    <name>pRphaN771e</name>
</geneLocation>
<dbReference type="InterPro" id="IPR000642">
    <property type="entry name" value="Peptidase_M41"/>
</dbReference>
<gene>
    <name evidence="2" type="ORF">AMC81_PE00935</name>
</gene>
<dbReference type="SUPFAM" id="SSF140990">
    <property type="entry name" value="FtsH protease domain-like"/>
    <property type="match status" value="1"/>
</dbReference>